<sequence>MLSLNCPELDAYHLQCDELLSSFDYTHFTESFSALIHHTKEHFANEERLMKELHFQGYMEHFEEHQKILGEMSQFLAMAMQGNTLFAKNYIKNGVGDRLDLHIRNIDSQLAMFLKSKSEM</sequence>
<dbReference type="KEGG" id="shal:SHALO_2182"/>
<keyword evidence="3" id="KW-0408">Iron</keyword>
<dbReference type="Gene3D" id="1.20.120.50">
    <property type="entry name" value="Hemerythrin-like"/>
    <property type="match status" value="1"/>
</dbReference>
<accession>A0A1D7TM08</accession>
<dbReference type="InterPro" id="IPR012827">
    <property type="entry name" value="Hemerythrin_metal-bd"/>
</dbReference>
<dbReference type="Proteomes" id="UP000094609">
    <property type="component" value="Chromosome"/>
</dbReference>
<comment type="similarity">
    <text evidence="1">Belongs to the hemerythrin family.</text>
</comment>
<dbReference type="RefSeq" id="WP_069478563.1">
    <property type="nucleotide sequence ID" value="NZ_CP017111.1"/>
</dbReference>
<organism evidence="4 5">
    <name type="scientific">Sulfurospirillum halorespirans DSM 13726</name>
    <dbReference type="NCBI Taxonomy" id="1193502"/>
    <lineage>
        <taxon>Bacteria</taxon>
        <taxon>Pseudomonadati</taxon>
        <taxon>Campylobacterota</taxon>
        <taxon>Epsilonproteobacteria</taxon>
        <taxon>Campylobacterales</taxon>
        <taxon>Sulfurospirillaceae</taxon>
        <taxon>Sulfurospirillum</taxon>
    </lineage>
</organism>
<evidence type="ECO:0000313" key="5">
    <source>
        <dbReference type="Proteomes" id="UP000094609"/>
    </source>
</evidence>
<dbReference type="AlphaFoldDB" id="A0A1D7TM08"/>
<dbReference type="EMBL" id="CP017111">
    <property type="protein sequence ID" value="AOO65944.1"/>
    <property type="molecule type" value="Genomic_DNA"/>
</dbReference>
<dbReference type="PROSITE" id="PS00550">
    <property type="entry name" value="HEMERYTHRINS"/>
    <property type="match status" value="1"/>
</dbReference>
<name>A0A1D7TM08_9BACT</name>
<keyword evidence="5" id="KW-1185">Reference proteome</keyword>
<keyword evidence="2" id="KW-0479">Metal-binding</keyword>
<dbReference type="CDD" id="cd12107">
    <property type="entry name" value="Hemerythrin"/>
    <property type="match status" value="1"/>
</dbReference>
<evidence type="ECO:0000256" key="1">
    <source>
        <dbReference type="ARBA" id="ARBA00010587"/>
    </source>
</evidence>
<protein>
    <submittedName>
        <fullName evidence="4">Hemerythrin-like protein</fullName>
    </submittedName>
</protein>
<gene>
    <name evidence="4" type="ORF">SHALO_2182</name>
</gene>
<evidence type="ECO:0000256" key="3">
    <source>
        <dbReference type="ARBA" id="ARBA00023004"/>
    </source>
</evidence>
<reference evidence="5" key="1">
    <citation type="submission" date="2016-08" db="EMBL/GenBank/DDBJ databases">
        <title>Complete genome sequence of the organohalide-respiring Epsilonproteobacterium Sulfurospirillum halorespirans.</title>
        <authorList>
            <person name="Goris T."/>
            <person name="Zimmermann J."/>
            <person name="Schenz B."/>
            <person name="Lemos M."/>
            <person name="Hackermueller J."/>
            <person name="Diekert G."/>
        </authorList>
    </citation>
    <scope>NUCLEOTIDE SEQUENCE [LARGE SCALE GENOMIC DNA]</scope>
    <source>
        <strain>DSM 13726</strain>
        <strain evidence="5">PCE-M2</strain>
    </source>
</reference>
<dbReference type="InterPro" id="IPR035938">
    <property type="entry name" value="Hemerythrin-like_sf"/>
</dbReference>
<dbReference type="GO" id="GO:0046872">
    <property type="term" value="F:metal ion binding"/>
    <property type="evidence" value="ECO:0007669"/>
    <property type="project" value="UniProtKB-KW"/>
</dbReference>
<proteinExistence type="inferred from homology"/>
<evidence type="ECO:0000256" key="2">
    <source>
        <dbReference type="ARBA" id="ARBA00022723"/>
    </source>
</evidence>
<evidence type="ECO:0000313" key="4">
    <source>
        <dbReference type="EMBL" id="AOO65944.1"/>
    </source>
</evidence>
<dbReference type="STRING" id="1193502.SHALO_2182"/>
<dbReference type="InterPro" id="IPR016131">
    <property type="entry name" value="Haemerythrin_Fe_BS"/>
</dbReference>
<dbReference type="SUPFAM" id="SSF47188">
    <property type="entry name" value="Hemerythrin-like"/>
    <property type="match status" value="1"/>
</dbReference>